<dbReference type="RefSeq" id="XP_018692583.1">
    <property type="nucleotide sequence ID" value="XM_018838023.1"/>
</dbReference>
<feature type="region of interest" description="Disordered" evidence="3">
    <location>
        <begin position="131"/>
        <end position="153"/>
    </location>
</feature>
<dbReference type="CDD" id="cd10170">
    <property type="entry name" value="ASKHA_NBD_HSP70"/>
    <property type="match status" value="1"/>
</dbReference>
<evidence type="ECO:0000256" key="1">
    <source>
        <dbReference type="ARBA" id="ARBA00022741"/>
    </source>
</evidence>
<dbReference type="InterPro" id="IPR043129">
    <property type="entry name" value="ATPase_NBD"/>
</dbReference>
<comment type="caution">
    <text evidence="4">The sequence shown here is derived from an EMBL/GenBank/DDBJ whole genome shotgun (WGS) entry which is preliminary data.</text>
</comment>
<protein>
    <recommendedName>
        <fullName evidence="6">Actin-like ATPase domain-containing protein</fullName>
    </recommendedName>
</protein>
<name>A0A178ZIF2_9EURO</name>
<dbReference type="GeneID" id="30010682"/>
<feature type="compositionally biased region" description="Acidic residues" evidence="3">
    <location>
        <begin position="131"/>
        <end position="146"/>
    </location>
</feature>
<dbReference type="Gene3D" id="3.30.420.40">
    <property type="match status" value="2"/>
</dbReference>
<proteinExistence type="predicted"/>
<reference evidence="4 5" key="1">
    <citation type="submission" date="2016-04" db="EMBL/GenBank/DDBJ databases">
        <title>Draft genome of Fonsecaea erecta CBS 125763.</title>
        <authorList>
            <person name="Weiss V.A."/>
            <person name="Vicente V.A."/>
            <person name="Raittz R.T."/>
            <person name="Moreno L.F."/>
            <person name="De Souza E.M."/>
            <person name="Pedrosa F.O."/>
            <person name="Steffens M.B."/>
            <person name="Faoro H."/>
            <person name="Tadra-Sfeir M.Z."/>
            <person name="Najafzadeh M.J."/>
            <person name="Felipe M.S."/>
            <person name="Teixeira M."/>
            <person name="Sun J."/>
            <person name="Xi L."/>
            <person name="Gomes R."/>
            <person name="De Azevedo C.M."/>
            <person name="Salgado C.G."/>
            <person name="Da Silva M.B."/>
            <person name="Nascimento M.F."/>
            <person name="Queiroz-Telles F."/>
            <person name="Attili D.S."/>
            <person name="Gorbushina A."/>
        </authorList>
    </citation>
    <scope>NUCLEOTIDE SEQUENCE [LARGE SCALE GENOMIC DNA]</scope>
    <source>
        <strain evidence="4 5">CBS 125763</strain>
    </source>
</reference>
<dbReference type="InterPro" id="IPR013126">
    <property type="entry name" value="Hsp_70_fam"/>
</dbReference>
<gene>
    <name evidence="4" type="ORF">AYL99_06514</name>
</gene>
<dbReference type="PANTHER" id="PTHR14187:SF82">
    <property type="entry name" value="FAMILY CHAPERONE, PUTATIVE (AFU_ORTHOLOGUE AFUA_7G08575)-RELATED"/>
    <property type="match status" value="1"/>
</dbReference>
<evidence type="ECO:0000313" key="4">
    <source>
        <dbReference type="EMBL" id="OAP59216.1"/>
    </source>
</evidence>
<dbReference type="AlphaFoldDB" id="A0A178ZIF2"/>
<dbReference type="EMBL" id="LVYI01000005">
    <property type="protein sequence ID" value="OAP59216.1"/>
    <property type="molecule type" value="Genomic_DNA"/>
</dbReference>
<evidence type="ECO:0008006" key="6">
    <source>
        <dbReference type="Google" id="ProtNLM"/>
    </source>
</evidence>
<dbReference type="OrthoDB" id="2963168at2759"/>
<evidence type="ECO:0000256" key="3">
    <source>
        <dbReference type="SAM" id="MobiDB-lite"/>
    </source>
</evidence>
<keyword evidence="5" id="KW-1185">Reference proteome</keyword>
<evidence type="ECO:0000313" key="5">
    <source>
        <dbReference type="Proteomes" id="UP000078343"/>
    </source>
</evidence>
<dbReference type="PANTHER" id="PTHR14187">
    <property type="entry name" value="ALPHA KINASE/ELONGATION FACTOR 2 KINASE"/>
    <property type="match status" value="1"/>
</dbReference>
<dbReference type="GO" id="GO:0140662">
    <property type="term" value="F:ATP-dependent protein folding chaperone"/>
    <property type="evidence" value="ECO:0007669"/>
    <property type="project" value="InterPro"/>
</dbReference>
<sequence>MDSTLNPYSKSSSGRPAIDMNPKRLVIALDFGTTYSSIAYSDSSSAANNANAIQLYTSWPGIGNGTNEKVPSRICYGVPPKHEIEWGYKIRPTTKGKVHALMKLKLDERLKKSKQLKLLLAFLSSQMDGLNLDDSDSDDSDEEDGPPDYPGKAPVDIVADYLTELRKSFYEGLAKQYGETLLASLQKELVATVPAVWSERAKDLTLKAVAKAGFNATSISLVTEPEAAAVYTLKGMTEGANKDDVRVGDYFVMCDAGGGTVDLISYKITQISPTFRIEEAAVGSGDKCGATYVDKEFLSWLETWIGTEAYNAIPVFKKRHGSQMMNAFETLKHHFSGEEDDIEITLPRECGIDDDAAKRIDGRVLTMTNAQMATVFNPCVNRILELVDGQVDAVMKKHGTKPKMILVVGGFGKNEYLFRKITEYATERSMVTRQPQFPWSAIVRGAVCRGLEGPQSGLIAVRLARRHYGTYTSTPFIPGVHDPSDAYIDEFSGRKYARGQMTWLIERGERLPEALPKVASIEACCKFKKDDNRTFGAVLVGCDEDVAPRRFADPSAHSICKVLADLSVVPEYKFMKLSNGIKGEEYWMAEFKLEAKFQGGNIRWSFFFDGKEYGNVEVSYND</sequence>
<keyword evidence="1" id="KW-0547">Nucleotide-binding</keyword>
<dbReference type="Gene3D" id="3.90.640.10">
    <property type="entry name" value="Actin, Chain A, domain 4"/>
    <property type="match status" value="1"/>
</dbReference>
<dbReference type="STRING" id="1367422.A0A178ZIF2"/>
<keyword evidence="2" id="KW-0067">ATP-binding</keyword>
<accession>A0A178ZIF2</accession>
<dbReference type="Proteomes" id="UP000078343">
    <property type="component" value="Unassembled WGS sequence"/>
</dbReference>
<evidence type="ECO:0000256" key="2">
    <source>
        <dbReference type="ARBA" id="ARBA00022840"/>
    </source>
</evidence>
<dbReference type="Pfam" id="PF00012">
    <property type="entry name" value="HSP70"/>
    <property type="match status" value="1"/>
</dbReference>
<organism evidence="4 5">
    <name type="scientific">Fonsecaea erecta</name>
    <dbReference type="NCBI Taxonomy" id="1367422"/>
    <lineage>
        <taxon>Eukaryota</taxon>
        <taxon>Fungi</taxon>
        <taxon>Dikarya</taxon>
        <taxon>Ascomycota</taxon>
        <taxon>Pezizomycotina</taxon>
        <taxon>Eurotiomycetes</taxon>
        <taxon>Chaetothyriomycetidae</taxon>
        <taxon>Chaetothyriales</taxon>
        <taxon>Herpotrichiellaceae</taxon>
        <taxon>Fonsecaea</taxon>
    </lineage>
</organism>
<dbReference type="SUPFAM" id="SSF53067">
    <property type="entry name" value="Actin-like ATPase domain"/>
    <property type="match status" value="2"/>
</dbReference>
<dbReference type="GO" id="GO:0005524">
    <property type="term" value="F:ATP binding"/>
    <property type="evidence" value="ECO:0007669"/>
    <property type="project" value="UniProtKB-KW"/>
</dbReference>